<dbReference type="Proteomes" id="UP000243459">
    <property type="component" value="Chromosome 3"/>
</dbReference>
<evidence type="ECO:0000313" key="2">
    <source>
        <dbReference type="EMBL" id="ONK76794.1"/>
    </source>
</evidence>
<organism evidence="2 3">
    <name type="scientific">Asparagus officinalis</name>
    <name type="common">Garden asparagus</name>
    <dbReference type="NCBI Taxonomy" id="4686"/>
    <lineage>
        <taxon>Eukaryota</taxon>
        <taxon>Viridiplantae</taxon>
        <taxon>Streptophyta</taxon>
        <taxon>Embryophyta</taxon>
        <taxon>Tracheophyta</taxon>
        <taxon>Spermatophyta</taxon>
        <taxon>Magnoliopsida</taxon>
        <taxon>Liliopsida</taxon>
        <taxon>Asparagales</taxon>
        <taxon>Asparagaceae</taxon>
        <taxon>Asparagoideae</taxon>
        <taxon>Asparagus</taxon>
    </lineage>
</organism>
<dbReference type="EMBL" id="CM007383">
    <property type="protein sequence ID" value="ONK76794.1"/>
    <property type="molecule type" value="Genomic_DNA"/>
</dbReference>
<protein>
    <submittedName>
        <fullName evidence="2">Uncharacterized protein</fullName>
    </submittedName>
</protein>
<dbReference type="Gramene" id="ONK76794">
    <property type="protein sequence ID" value="ONK76794"/>
    <property type="gene ID" value="A4U43_C03F32210"/>
</dbReference>
<sequence length="215" mass="24383">MYGRVEQVWTEYHKLLGEVELLRANENISRQQVVEGSASNTSEVAKLREKLHEALQERDRAEVLARVEEEAAAYAKRQLDEEHIIIVNLQEGIAHLKSESYQQDIVDKHSREILDTYHQDIIDTYRESLIGKTKVTLACKAGYDHLLAQLPVDLKSIPNRFRYLSMVTNFLGELEELEALGGGFDPDETKEDSDEEQGRSSPPPTTPKSSPPLTP</sequence>
<keyword evidence="3" id="KW-1185">Reference proteome</keyword>
<evidence type="ECO:0000313" key="3">
    <source>
        <dbReference type="Proteomes" id="UP000243459"/>
    </source>
</evidence>
<proteinExistence type="predicted"/>
<feature type="compositionally biased region" description="Acidic residues" evidence="1">
    <location>
        <begin position="185"/>
        <end position="195"/>
    </location>
</feature>
<feature type="region of interest" description="Disordered" evidence="1">
    <location>
        <begin position="178"/>
        <end position="215"/>
    </location>
</feature>
<dbReference type="AlphaFoldDB" id="A0A5P1FFF8"/>
<evidence type="ECO:0000256" key="1">
    <source>
        <dbReference type="SAM" id="MobiDB-lite"/>
    </source>
</evidence>
<accession>A0A5P1FFF8</accession>
<reference evidence="3" key="1">
    <citation type="journal article" date="2017" name="Nat. Commun.">
        <title>The asparagus genome sheds light on the origin and evolution of a young Y chromosome.</title>
        <authorList>
            <person name="Harkess A."/>
            <person name="Zhou J."/>
            <person name="Xu C."/>
            <person name="Bowers J.E."/>
            <person name="Van der Hulst R."/>
            <person name="Ayyampalayam S."/>
            <person name="Mercati F."/>
            <person name="Riccardi P."/>
            <person name="McKain M.R."/>
            <person name="Kakrana A."/>
            <person name="Tang H."/>
            <person name="Ray J."/>
            <person name="Groenendijk J."/>
            <person name="Arikit S."/>
            <person name="Mathioni S.M."/>
            <person name="Nakano M."/>
            <person name="Shan H."/>
            <person name="Telgmann-Rauber A."/>
            <person name="Kanno A."/>
            <person name="Yue Z."/>
            <person name="Chen H."/>
            <person name="Li W."/>
            <person name="Chen Y."/>
            <person name="Xu X."/>
            <person name="Zhang Y."/>
            <person name="Luo S."/>
            <person name="Chen H."/>
            <person name="Gao J."/>
            <person name="Mao Z."/>
            <person name="Pires J.C."/>
            <person name="Luo M."/>
            <person name="Kudrna D."/>
            <person name="Wing R.A."/>
            <person name="Meyers B.C."/>
            <person name="Yi K."/>
            <person name="Kong H."/>
            <person name="Lavrijsen P."/>
            <person name="Sunseri F."/>
            <person name="Falavigna A."/>
            <person name="Ye Y."/>
            <person name="Leebens-Mack J.H."/>
            <person name="Chen G."/>
        </authorList>
    </citation>
    <scope>NUCLEOTIDE SEQUENCE [LARGE SCALE GENOMIC DNA]</scope>
    <source>
        <strain evidence="3">cv. DH0086</strain>
    </source>
</reference>
<feature type="compositionally biased region" description="Pro residues" evidence="1">
    <location>
        <begin position="201"/>
        <end position="215"/>
    </location>
</feature>
<name>A0A5P1FFF8_ASPOF</name>
<gene>
    <name evidence="2" type="ORF">A4U43_C03F32210</name>
</gene>